<feature type="compositionally biased region" description="Basic residues" evidence="1">
    <location>
        <begin position="136"/>
        <end position="149"/>
    </location>
</feature>
<dbReference type="KEGG" id="iva:Isova_2498"/>
<feature type="region of interest" description="Disordered" evidence="1">
    <location>
        <begin position="85"/>
        <end position="166"/>
    </location>
</feature>
<dbReference type="HOGENOM" id="CLU_1600495_0_0_11"/>
<dbReference type="eggNOG" id="COG4912">
    <property type="taxonomic scope" value="Bacteria"/>
</dbReference>
<evidence type="ECO:0000313" key="2">
    <source>
        <dbReference type="EMBL" id="AEG45208.1"/>
    </source>
</evidence>
<accession>F6FSP6</accession>
<proteinExistence type="predicted"/>
<feature type="compositionally biased region" description="Low complexity" evidence="1">
    <location>
        <begin position="88"/>
        <end position="114"/>
    </location>
</feature>
<dbReference type="Proteomes" id="UP000009236">
    <property type="component" value="Chromosome"/>
</dbReference>
<organism evidence="3">
    <name type="scientific">Isoptericola variabilis (strain 225)</name>
    <dbReference type="NCBI Taxonomy" id="743718"/>
    <lineage>
        <taxon>Bacteria</taxon>
        <taxon>Bacillati</taxon>
        <taxon>Actinomycetota</taxon>
        <taxon>Actinomycetes</taxon>
        <taxon>Micrococcales</taxon>
        <taxon>Promicromonosporaceae</taxon>
        <taxon>Isoptericola</taxon>
    </lineage>
</organism>
<reference evidence="2 3" key="1">
    <citation type="submission" date="2011-05" db="EMBL/GenBank/DDBJ databases">
        <title>Complete sequence of Isoptericola variabilis 225.</title>
        <authorList>
            <consortium name="US DOE Joint Genome Institute"/>
            <person name="Lucas S."/>
            <person name="Han J."/>
            <person name="Lapidus A."/>
            <person name="Cheng J.-F."/>
            <person name="Goodwin L."/>
            <person name="Pitluck S."/>
            <person name="Peters L."/>
            <person name="Mikhailova N."/>
            <person name="Zeytun A."/>
            <person name="Han C."/>
            <person name="Tapia R."/>
            <person name="Land M."/>
            <person name="Hauser L."/>
            <person name="Kyrpides N."/>
            <person name="Ivanova N."/>
            <person name="Pagani I."/>
            <person name="Siebers A."/>
            <person name="Allgaier M."/>
            <person name="Thelen M."/>
            <person name="Hugenholtz P."/>
            <person name="Gladden J."/>
            <person name="Woyke T."/>
        </authorList>
    </citation>
    <scope>NUCLEOTIDE SEQUENCE [LARGE SCALE GENOMIC DNA]</scope>
    <source>
        <strain evidence="3">225</strain>
    </source>
</reference>
<sequence>MELTAASLLADLRAVADPAAHPNRHYTGDGGVLGARMGTLFDVAKRYTAMPLDEVDRLLDEPEYEPRLAAFCVLDFFVRRPRVTATGSPTCCASPSCSRTTRTPSSASPSASRSSMRERPTPMRCGRSSSAPATGCRRRCVAPRGRSSRAARDHLSGPCDAWEPPV</sequence>
<keyword evidence="3" id="KW-1185">Reference proteome</keyword>
<name>F6FSP6_ISOV2</name>
<dbReference type="AlphaFoldDB" id="F6FSP6"/>
<evidence type="ECO:0000313" key="3">
    <source>
        <dbReference type="Proteomes" id="UP000009236"/>
    </source>
</evidence>
<evidence type="ECO:0000256" key="1">
    <source>
        <dbReference type="SAM" id="MobiDB-lite"/>
    </source>
</evidence>
<gene>
    <name evidence="2" type="ordered locus">Isova_2498</name>
</gene>
<protein>
    <submittedName>
        <fullName evidence="2">Uncharacterized protein</fullName>
    </submittedName>
</protein>
<dbReference type="EMBL" id="CP002810">
    <property type="protein sequence ID" value="AEG45208.1"/>
    <property type="molecule type" value="Genomic_DNA"/>
</dbReference>
<dbReference type="STRING" id="743718.Isova_2498"/>